<dbReference type="Gene3D" id="3.30.450.40">
    <property type="match status" value="1"/>
</dbReference>
<sequence length="448" mass="50571">MQQPLKKKIFNGLRTSGLAWLETVLVAVIAIYIWTQSDSLAPTSTEHNFFWPLFGPLLIALRYGFAKGFTCALLTTAGLATIMNITGHIEYYPLSLAIGTIMVAMIAGEFQDYWYNINRKHQLDQQYMQQKIDSFTQNYHLLKVSHDQLEQRTAGQTVSLRSSISALHKIATQHSEQRLEYLGHPFLNLLAEIGGIEVAGIYKVQDNKIIPKAEATLGDHHKLVLSDPMLQDMLATKKVLSPAKLAANQTHQSRYQLCIPLLDTYGTLQAAVVAENAKFFMLTPANVALLSLVSNHAADLLSDMIVTPILAPHQNDMFLQYIKRARYNKRHYGADSSLVVCIDSQNKHKHIIDSVIHYRRGADVYWSCRTRRQQHGLAVLLPLTSLYDAQHYIRRLEELLHNQLGDDIQDIDIIGPLSLAKDKQEIKKLMNELGAYNETVVNTSNDNL</sequence>
<dbReference type="SUPFAM" id="SSF55781">
    <property type="entry name" value="GAF domain-like"/>
    <property type="match status" value="1"/>
</dbReference>
<dbReference type="AlphaFoldDB" id="A0A090QIU3"/>
<keyword evidence="1" id="KW-1133">Transmembrane helix</keyword>
<protein>
    <submittedName>
        <fullName evidence="3">Extracellular matrix protein PelD</fullName>
    </submittedName>
</protein>
<name>A0A090QIU3_9GAMM</name>
<dbReference type="Proteomes" id="UP000029227">
    <property type="component" value="Unassembled WGS sequence"/>
</dbReference>
<evidence type="ECO:0000313" key="3">
    <source>
        <dbReference type="EMBL" id="GAL03025.1"/>
    </source>
</evidence>
<feature type="transmembrane region" description="Helical" evidence="1">
    <location>
        <begin position="91"/>
        <end position="110"/>
    </location>
</feature>
<organism evidence="3 4">
    <name type="scientific">Photobacterium aphoticum</name>
    <dbReference type="NCBI Taxonomy" id="754436"/>
    <lineage>
        <taxon>Bacteria</taxon>
        <taxon>Pseudomonadati</taxon>
        <taxon>Pseudomonadota</taxon>
        <taxon>Gammaproteobacteria</taxon>
        <taxon>Vibrionales</taxon>
        <taxon>Vibrionaceae</taxon>
        <taxon>Photobacterium</taxon>
    </lineage>
</organism>
<evidence type="ECO:0000256" key="1">
    <source>
        <dbReference type="SAM" id="Phobius"/>
    </source>
</evidence>
<dbReference type="InterPro" id="IPR038367">
    <property type="entry name" value="PelD_GGDEF_sf"/>
</dbReference>
<proteinExistence type="predicted"/>
<dbReference type="Gene3D" id="3.30.70.2880">
    <property type="match status" value="1"/>
</dbReference>
<feature type="transmembrane region" description="Helical" evidence="1">
    <location>
        <begin position="12"/>
        <end position="34"/>
    </location>
</feature>
<evidence type="ECO:0000313" key="4">
    <source>
        <dbReference type="Proteomes" id="UP000029227"/>
    </source>
</evidence>
<feature type="transmembrane region" description="Helical" evidence="1">
    <location>
        <begin position="54"/>
        <end position="79"/>
    </location>
</feature>
<dbReference type="Pfam" id="PF16963">
    <property type="entry name" value="PelD_GGDEF"/>
    <property type="match status" value="1"/>
</dbReference>
<gene>
    <name evidence="3" type="ORF">JCM19237_5918</name>
</gene>
<comment type="caution">
    <text evidence="3">The sequence shown here is derived from an EMBL/GenBank/DDBJ whole genome shotgun (WGS) entry which is preliminary data.</text>
</comment>
<dbReference type="STRING" id="754436.JCM19237_5918"/>
<dbReference type="InterPro" id="IPR029016">
    <property type="entry name" value="GAF-like_dom_sf"/>
</dbReference>
<feature type="domain" description="PelD GGDEF" evidence="2">
    <location>
        <begin position="318"/>
        <end position="415"/>
    </location>
</feature>
<keyword evidence="1" id="KW-0472">Membrane</keyword>
<keyword evidence="1" id="KW-0812">Transmembrane</keyword>
<dbReference type="EMBL" id="BBMN01000001">
    <property type="protein sequence ID" value="GAL03025.1"/>
    <property type="molecule type" value="Genomic_DNA"/>
</dbReference>
<accession>A0A090QIU3</accession>
<dbReference type="eggNOG" id="COG2203">
    <property type="taxonomic scope" value="Bacteria"/>
</dbReference>
<reference evidence="3 4" key="1">
    <citation type="journal article" date="2014" name="Genome Announc.">
        <title>Draft Genome Sequences of Two Vibrionaceae Species, Vibrio ponticus C121 and Photobacterium aphoticum C119, Isolated as Coral Reef Microbiota.</title>
        <authorList>
            <person name="Al-saari N."/>
            <person name="Meirelles P.M."/>
            <person name="Mino S."/>
            <person name="Suda W."/>
            <person name="Oshima K."/>
            <person name="Hattori M."/>
            <person name="Ohkuma M."/>
            <person name="Thompson F.L."/>
            <person name="Gomez-Gil B."/>
            <person name="Sawabe T."/>
            <person name="Sawabe T."/>
        </authorList>
    </citation>
    <scope>NUCLEOTIDE SEQUENCE [LARGE SCALE GENOMIC DNA]</scope>
    <source>
        <strain evidence="3 4">JCM 19237</strain>
    </source>
</reference>
<dbReference type="InterPro" id="IPR031583">
    <property type="entry name" value="PelD_GGDEF"/>
</dbReference>
<evidence type="ECO:0000259" key="2">
    <source>
        <dbReference type="Pfam" id="PF16963"/>
    </source>
</evidence>